<evidence type="ECO:0000313" key="2">
    <source>
        <dbReference type="Proteomes" id="UP000054549"/>
    </source>
</evidence>
<dbReference type="InParanoid" id="A0A0C2X332"/>
<name>A0A0C2X332_AMAMK</name>
<organism evidence="1 2">
    <name type="scientific">Amanita muscaria (strain Koide BX008)</name>
    <dbReference type="NCBI Taxonomy" id="946122"/>
    <lineage>
        <taxon>Eukaryota</taxon>
        <taxon>Fungi</taxon>
        <taxon>Dikarya</taxon>
        <taxon>Basidiomycota</taxon>
        <taxon>Agaricomycotina</taxon>
        <taxon>Agaricomycetes</taxon>
        <taxon>Agaricomycetidae</taxon>
        <taxon>Agaricales</taxon>
        <taxon>Pluteineae</taxon>
        <taxon>Amanitaceae</taxon>
        <taxon>Amanita</taxon>
    </lineage>
</organism>
<proteinExistence type="predicted"/>
<dbReference type="Proteomes" id="UP000054549">
    <property type="component" value="Unassembled WGS sequence"/>
</dbReference>
<gene>
    <name evidence="1" type="ORF">M378DRAFT_12032</name>
</gene>
<dbReference type="AlphaFoldDB" id="A0A0C2X332"/>
<dbReference type="STRING" id="946122.A0A0C2X332"/>
<keyword evidence="2" id="KW-1185">Reference proteome</keyword>
<reference evidence="1 2" key="1">
    <citation type="submission" date="2014-04" db="EMBL/GenBank/DDBJ databases">
        <title>Evolutionary Origins and Diversification of the Mycorrhizal Mutualists.</title>
        <authorList>
            <consortium name="DOE Joint Genome Institute"/>
            <consortium name="Mycorrhizal Genomics Consortium"/>
            <person name="Kohler A."/>
            <person name="Kuo A."/>
            <person name="Nagy L.G."/>
            <person name="Floudas D."/>
            <person name="Copeland A."/>
            <person name="Barry K.W."/>
            <person name="Cichocki N."/>
            <person name="Veneault-Fourrey C."/>
            <person name="LaButti K."/>
            <person name="Lindquist E.A."/>
            <person name="Lipzen A."/>
            <person name="Lundell T."/>
            <person name="Morin E."/>
            <person name="Murat C."/>
            <person name="Riley R."/>
            <person name="Ohm R."/>
            <person name="Sun H."/>
            <person name="Tunlid A."/>
            <person name="Henrissat B."/>
            <person name="Grigoriev I.V."/>
            <person name="Hibbett D.S."/>
            <person name="Martin F."/>
        </authorList>
    </citation>
    <scope>NUCLEOTIDE SEQUENCE [LARGE SCALE GENOMIC DNA]</scope>
    <source>
        <strain evidence="1 2">Koide BX008</strain>
    </source>
</reference>
<protein>
    <submittedName>
        <fullName evidence="1">Uncharacterized protein</fullName>
    </submittedName>
</protein>
<dbReference type="EMBL" id="KN818257">
    <property type="protein sequence ID" value="KIL63596.1"/>
    <property type="molecule type" value="Genomic_DNA"/>
</dbReference>
<sequence length="188" mass="20930">MKLHDFLVEHAKFPFPHPDELQTADTTGISEFEAGLLEREWKATHAVRDDSLVQKLCHSLKSILGDTPLAAGSEKYLLASFSPLLQVDEFGREDGEWDMNPSEAQSRTLLDTGFFKATRKCLGEFGEGGTSKVDYVALVNDEPKALCEAKSPSVMKKVGELLPPRGIELKWVLDHQEKPPCIKKHNLA</sequence>
<dbReference type="HOGENOM" id="CLU_1440706_0_0_1"/>
<accession>A0A0C2X332</accession>
<evidence type="ECO:0000313" key="1">
    <source>
        <dbReference type="EMBL" id="KIL63596.1"/>
    </source>
</evidence>
<dbReference type="OrthoDB" id="3205021at2759"/>